<proteinExistence type="predicted"/>
<gene>
    <name evidence="2" type="ORF">ENH88_10070</name>
</gene>
<dbReference type="Proteomes" id="UP000886188">
    <property type="component" value="Unassembled WGS sequence"/>
</dbReference>
<evidence type="ECO:0000256" key="1">
    <source>
        <dbReference type="SAM" id="Phobius"/>
    </source>
</evidence>
<sequence>MRCALPSQWGRIIGCGGFYASVFMTFFVFILYPQDTQKKLTPYPQKPVDNFDFFTVSLNYLLCLW</sequence>
<reference evidence="2" key="1">
    <citation type="journal article" date="2020" name="mSystems">
        <title>Genome- and Community-Level Interaction Insights into Carbon Utilization and Element Cycling Functions of Hydrothermarchaeota in Hydrothermal Sediment.</title>
        <authorList>
            <person name="Zhou Z."/>
            <person name="Liu Y."/>
            <person name="Xu W."/>
            <person name="Pan J."/>
            <person name="Luo Z.H."/>
            <person name="Li M."/>
        </authorList>
    </citation>
    <scope>NUCLEOTIDE SEQUENCE [LARGE SCALE GENOMIC DNA]</scope>
    <source>
        <strain evidence="2">HyVt-346</strain>
    </source>
</reference>
<name>A0A7V1CYR8_9GAMM</name>
<keyword evidence="1" id="KW-1133">Transmembrane helix</keyword>
<keyword evidence="1" id="KW-0472">Membrane</keyword>
<protein>
    <submittedName>
        <fullName evidence="2">Uncharacterized protein</fullName>
    </submittedName>
</protein>
<feature type="transmembrane region" description="Helical" evidence="1">
    <location>
        <begin position="12"/>
        <end position="32"/>
    </location>
</feature>
<dbReference type="AlphaFoldDB" id="A0A7V1CYR8"/>
<accession>A0A7V1CYR8</accession>
<evidence type="ECO:0000313" key="2">
    <source>
        <dbReference type="EMBL" id="HEA16773.1"/>
    </source>
</evidence>
<organism evidence="2">
    <name type="scientific">Pseudoalteromonas prydzensis</name>
    <dbReference type="NCBI Taxonomy" id="182141"/>
    <lineage>
        <taxon>Bacteria</taxon>
        <taxon>Pseudomonadati</taxon>
        <taxon>Pseudomonadota</taxon>
        <taxon>Gammaproteobacteria</taxon>
        <taxon>Alteromonadales</taxon>
        <taxon>Pseudoalteromonadaceae</taxon>
        <taxon>Pseudoalteromonas</taxon>
    </lineage>
</organism>
<dbReference type="EMBL" id="DRGM01000109">
    <property type="protein sequence ID" value="HEA16773.1"/>
    <property type="molecule type" value="Genomic_DNA"/>
</dbReference>
<keyword evidence="1" id="KW-0812">Transmembrane</keyword>
<comment type="caution">
    <text evidence="2">The sequence shown here is derived from an EMBL/GenBank/DDBJ whole genome shotgun (WGS) entry which is preliminary data.</text>
</comment>